<gene>
    <name evidence="2" type="ORF">NCTC7812_01335</name>
</gene>
<keyword evidence="1" id="KW-0812">Transmembrane</keyword>
<reference evidence="2 3" key="1">
    <citation type="submission" date="2019-02" db="EMBL/GenBank/DDBJ databases">
        <authorList>
            <consortium name="Pathogen Informatics"/>
        </authorList>
    </citation>
    <scope>NUCLEOTIDE SEQUENCE [LARGE SCALE GENOMIC DNA]</scope>
    <source>
        <strain evidence="2 3">3012STDY7078512</strain>
    </source>
</reference>
<evidence type="ECO:0000313" key="2">
    <source>
        <dbReference type="EMBL" id="VFB13805.1"/>
    </source>
</evidence>
<proteinExistence type="predicted"/>
<dbReference type="EMBL" id="CAACYH010000004">
    <property type="protein sequence ID" value="VFB13805.1"/>
    <property type="molecule type" value="Genomic_DNA"/>
</dbReference>
<accession>A0A449I2X1</accession>
<evidence type="ECO:0000256" key="1">
    <source>
        <dbReference type="SAM" id="Phobius"/>
    </source>
</evidence>
<evidence type="ECO:0000313" key="3">
    <source>
        <dbReference type="Proteomes" id="UP000396835"/>
    </source>
</evidence>
<name>A0A449I2X1_9BACE</name>
<keyword evidence="1" id="KW-1133">Transmembrane helix</keyword>
<dbReference type="Proteomes" id="UP000396835">
    <property type="component" value="Unassembled WGS sequence"/>
</dbReference>
<sequence>MNEGIFLVNMRLSFLYLIKHRPLLPLLIMSFLNCATIAFVGGEYEAYKRFCCCLPSFLTDADRFCTPPQRRGASVLLKHSLCLRP</sequence>
<protein>
    <submittedName>
        <fullName evidence="2">Uncharacterized protein</fullName>
    </submittedName>
</protein>
<dbReference type="AlphaFoldDB" id="A0A449I2X1"/>
<feature type="transmembrane region" description="Helical" evidence="1">
    <location>
        <begin position="23"/>
        <end position="40"/>
    </location>
</feature>
<keyword evidence="1" id="KW-0472">Membrane</keyword>
<organism evidence="2 3">
    <name type="scientific">Prevotella heparinolytica</name>
    <dbReference type="NCBI Taxonomy" id="28113"/>
    <lineage>
        <taxon>Bacteria</taxon>
        <taxon>Pseudomonadati</taxon>
        <taxon>Bacteroidota</taxon>
        <taxon>Bacteroidia</taxon>
        <taxon>Bacteroidales</taxon>
        <taxon>Bacteroidaceae</taxon>
        <taxon>Bacteroides</taxon>
    </lineage>
</organism>